<evidence type="ECO:0000313" key="3">
    <source>
        <dbReference type="Proteomes" id="UP000249061"/>
    </source>
</evidence>
<name>A0A2W5UI55_9BACT</name>
<proteinExistence type="predicted"/>
<sequence>MPRAQRRRTPVNLSLDPQLVAEARKFGLNLSGLVEEKLREAVTEHRQRLWQAENAEAISAYNRFVAKHGVFGEDEREW</sequence>
<protein>
    <recommendedName>
        <fullName evidence="4">Acetoacetyl-CoA synthase</fullName>
    </recommendedName>
</protein>
<comment type="caution">
    <text evidence="2">The sequence shown here is derived from an EMBL/GenBank/DDBJ whole genome shotgun (WGS) entry which is preliminary data.</text>
</comment>
<gene>
    <name evidence="2" type="ORF">DI536_24400</name>
</gene>
<accession>A0A2W5UI55</accession>
<organism evidence="2 3">
    <name type="scientific">Archangium gephyra</name>
    <dbReference type="NCBI Taxonomy" id="48"/>
    <lineage>
        <taxon>Bacteria</taxon>
        <taxon>Pseudomonadati</taxon>
        <taxon>Myxococcota</taxon>
        <taxon>Myxococcia</taxon>
        <taxon>Myxococcales</taxon>
        <taxon>Cystobacterineae</taxon>
        <taxon>Archangiaceae</taxon>
        <taxon>Archangium</taxon>
    </lineage>
</organism>
<evidence type="ECO:0008006" key="4">
    <source>
        <dbReference type="Google" id="ProtNLM"/>
    </source>
</evidence>
<evidence type="ECO:0000256" key="1">
    <source>
        <dbReference type="ARBA" id="ARBA00022649"/>
    </source>
</evidence>
<dbReference type="Pfam" id="PF07362">
    <property type="entry name" value="CcdA"/>
    <property type="match status" value="1"/>
</dbReference>
<dbReference type="AlphaFoldDB" id="A0A2W5UI55"/>
<dbReference type="InterPro" id="IPR009956">
    <property type="entry name" value="Post-segregation_anti-tox_CcdA"/>
</dbReference>
<evidence type="ECO:0000313" key="2">
    <source>
        <dbReference type="EMBL" id="PZR08648.1"/>
    </source>
</evidence>
<dbReference type="EMBL" id="QFQP01000024">
    <property type="protein sequence ID" value="PZR08648.1"/>
    <property type="molecule type" value="Genomic_DNA"/>
</dbReference>
<dbReference type="Proteomes" id="UP000249061">
    <property type="component" value="Unassembled WGS sequence"/>
</dbReference>
<reference evidence="2 3" key="1">
    <citation type="submission" date="2017-08" db="EMBL/GenBank/DDBJ databases">
        <title>Infants hospitalized years apart are colonized by the same room-sourced microbial strains.</title>
        <authorList>
            <person name="Brooks B."/>
            <person name="Olm M.R."/>
            <person name="Firek B.A."/>
            <person name="Baker R."/>
            <person name="Thomas B.C."/>
            <person name="Morowitz M.J."/>
            <person name="Banfield J.F."/>
        </authorList>
    </citation>
    <scope>NUCLEOTIDE SEQUENCE [LARGE SCALE GENOMIC DNA]</scope>
    <source>
        <strain evidence="2">S2_003_000_R2_14</strain>
    </source>
</reference>
<keyword evidence="1" id="KW-1277">Toxin-antitoxin system</keyword>